<accession>A0ABS8ELL7</accession>
<dbReference type="Proteomes" id="UP000778797">
    <property type="component" value="Unassembled WGS sequence"/>
</dbReference>
<keyword evidence="3" id="KW-1185">Reference proteome</keyword>
<dbReference type="RefSeq" id="WP_227476554.1">
    <property type="nucleotide sequence ID" value="NZ_JAFMPT010000005.1"/>
</dbReference>
<feature type="signal peptide" evidence="1">
    <location>
        <begin position="1"/>
        <end position="22"/>
    </location>
</feature>
<evidence type="ECO:0000313" key="3">
    <source>
        <dbReference type="Proteomes" id="UP000778797"/>
    </source>
</evidence>
<feature type="chain" id="PRO_5047409696" evidence="1">
    <location>
        <begin position="23"/>
        <end position="141"/>
    </location>
</feature>
<sequence>MKNFTRILIVFLLTLTCCNVFSQTEYARLDKNKNPQVEGFYHNLNKTKDTLILKSDRKINYLYSIDKSQNKDLNLLVDAKTYKLPLNKLGKGKHVFVAIQSPLRIVFVVHMLEEIPIGSKKVVTVLDYAIKEEELASSKHN</sequence>
<evidence type="ECO:0000256" key="1">
    <source>
        <dbReference type="SAM" id="SignalP"/>
    </source>
</evidence>
<proteinExistence type="predicted"/>
<name>A0ABS8ELL7_9FLAO</name>
<protein>
    <submittedName>
        <fullName evidence="2">Uncharacterized protein</fullName>
    </submittedName>
</protein>
<gene>
    <name evidence="2" type="ORF">J1C55_05855</name>
</gene>
<dbReference type="EMBL" id="JAFMPT010000005">
    <property type="protein sequence ID" value="MCC1484109.1"/>
    <property type="molecule type" value="Genomic_DNA"/>
</dbReference>
<keyword evidence="1" id="KW-0732">Signal</keyword>
<reference evidence="2" key="2">
    <citation type="submission" date="2021-10" db="EMBL/GenBank/DDBJ databases">
        <title>Genome of Winogradskyella sp. E313.</title>
        <authorList>
            <person name="Zhou Y."/>
        </authorList>
    </citation>
    <scope>NUCLEOTIDE SEQUENCE</scope>
    <source>
        <strain evidence="2">E313</strain>
    </source>
</reference>
<comment type="caution">
    <text evidence="2">The sequence shown here is derived from an EMBL/GenBank/DDBJ whole genome shotgun (WGS) entry which is preliminary data.</text>
</comment>
<evidence type="ECO:0000313" key="2">
    <source>
        <dbReference type="EMBL" id="MCC1484109.1"/>
    </source>
</evidence>
<organism evidence="2 3">
    <name type="scientific">Winogradskyella immobilis</name>
    <dbReference type="NCBI Taxonomy" id="2816852"/>
    <lineage>
        <taxon>Bacteria</taxon>
        <taxon>Pseudomonadati</taxon>
        <taxon>Bacteroidota</taxon>
        <taxon>Flavobacteriia</taxon>
        <taxon>Flavobacteriales</taxon>
        <taxon>Flavobacteriaceae</taxon>
        <taxon>Winogradskyella</taxon>
    </lineage>
</organism>
<reference evidence="2" key="1">
    <citation type="submission" date="2021-03" db="EMBL/GenBank/DDBJ databases">
        <authorList>
            <person name="Ping X."/>
        </authorList>
    </citation>
    <scope>NUCLEOTIDE SEQUENCE</scope>
    <source>
        <strain evidence="2">E313</strain>
    </source>
</reference>